<dbReference type="InterPro" id="IPR010998">
    <property type="entry name" value="Integrase_recombinase_N"/>
</dbReference>
<dbReference type="InterPro" id="IPR011010">
    <property type="entry name" value="DNA_brk_join_enz"/>
</dbReference>
<evidence type="ECO:0000256" key="1">
    <source>
        <dbReference type="ARBA" id="ARBA00008857"/>
    </source>
</evidence>
<evidence type="ECO:0000256" key="2">
    <source>
        <dbReference type="ARBA" id="ARBA00023125"/>
    </source>
</evidence>
<dbReference type="GO" id="GO:0003677">
    <property type="term" value="F:DNA binding"/>
    <property type="evidence" value="ECO:0007669"/>
    <property type="project" value="UniProtKB-UniRule"/>
</dbReference>
<dbReference type="InterPro" id="IPR002104">
    <property type="entry name" value="Integrase_catalytic"/>
</dbReference>
<dbReference type="Proteomes" id="UP001204068">
    <property type="component" value="Unassembled WGS sequence"/>
</dbReference>
<evidence type="ECO:0000259" key="6">
    <source>
        <dbReference type="PROSITE" id="PS51900"/>
    </source>
</evidence>
<dbReference type="Pfam" id="PF22022">
    <property type="entry name" value="Phage_int_M"/>
    <property type="match status" value="1"/>
</dbReference>
<dbReference type="PROSITE" id="PS51898">
    <property type="entry name" value="TYR_RECOMBINASE"/>
    <property type="match status" value="1"/>
</dbReference>
<dbReference type="Gene3D" id="1.10.443.10">
    <property type="entry name" value="Intergrase catalytic core"/>
    <property type="match status" value="1"/>
</dbReference>
<dbReference type="CDD" id="cd01189">
    <property type="entry name" value="INT_ICEBs1_C_like"/>
    <property type="match status" value="1"/>
</dbReference>
<keyword evidence="2 4" id="KW-0238">DNA-binding</keyword>
<comment type="similarity">
    <text evidence="1">Belongs to the 'phage' integrase family.</text>
</comment>
<dbReference type="InterPro" id="IPR013762">
    <property type="entry name" value="Integrase-like_cat_sf"/>
</dbReference>
<dbReference type="InterPro" id="IPR044068">
    <property type="entry name" value="CB"/>
</dbReference>
<dbReference type="InterPro" id="IPR053876">
    <property type="entry name" value="Phage_int_M"/>
</dbReference>
<dbReference type="AlphaFoldDB" id="A0AAW5LIF7"/>
<comment type="caution">
    <text evidence="7">The sequence shown here is derived from an EMBL/GenBank/DDBJ whole genome shotgun (WGS) entry which is preliminary data.</text>
</comment>
<evidence type="ECO:0000259" key="5">
    <source>
        <dbReference type="PROSITE" id="PS51898"/>
    </source>
</evidence>
<feature type="domain" description="Tyr recombinase" evidence="5">
    <location>
        <begin position="186"/>
        <end position="383"/>
    </location>
</feature>
<proteinExistence type="inferred from homology"/>
<gene>
    <name evidence="7" type="ORF">NQ032_05660</name>
</gene>
<dbReference type="SUPFAM" id="SSF56349">
    <property type="entry name" value="DNA breaking-rejoining enzymes"/>
    <property type="match status" value="1"/>
</dbReference>
<sequence>MHISKLNDGKYKVTIEGPKDPVTGKRKQITRRHEKRSVAIDRANKEYQKRVKSMDLYGTDNTSSPTFREVAEDWHKYFTARSKVTTAIARRHNLTVLYRYFDNIEIKKIRHKMIQDMIDDLAMNKHYSVSYAQGVKGALNMIMKFAINNGILMYNPALNVSYPKPKITIDSLEREELNENVIPQNVLKGIFTITEQNRRYYKNLHEYFRLMYYTGCRSGEVAALKETDVDFKQKIITITKTLHSKYDRLDDYVLLPPKDNEKRIISVNDETLAMIKKLIDENKELMEIFEDVHKCEGFLFCNSIGHPYFVNHVSKKFKRSILDAGFKVNGLTPHSLRHTHTTLLIEAGVPIKVIQERLGHASINTTLGIYAHVTKEMEQLTTKQLDDHLKIIEELNLEN</sequence>
<organism evidence="7 8">
    <name type="scientific">Mammaliicoccus sciuri</name>
    <name type="common">Staphylococcus sciuri</name>
    <dbReference type="NCBI Taxonomy" id="1296"/>
    <lineage>
        <taxon>Bacteria</taxon>
        <taxon>Bacillati</taxon>
        <taxon>Bacillota</taxon>
        <taxon>Bacilli</taxon>
        <taxon>Bacillales</taxon>
        <taxon>Staphylococcaceae</taxon>
        <taxon>Mammaliicoccus</taxon>
    </lineage>
</organism>
<evidence type="ECO:0000313" key="8">
    <source>
        <dbReference type="Proteomes" id="UP001204068"/>
    </source>
</evidence>
<dbReference type="GO" id="GO:0015074">
    <property type="term" value="P:DNA integration"/>
    <property type="evidence" value="ECO:0007669"/>
    <property type="project" value="InterPro"/>
</dbReference>
<dbReference type="Pfam" id="PF00589">
    <property type="entry name" value="Phage_integrase"/>
    <property type="match status" value="1"/>
</dbReference>
<dbReference type="GO" id="GO:0006310">
    <property type="term" value="P:DNA recombination"/>
    <property type="evidence" value="ECO:0007669"/>
    <property type="project" value="UniProtKB-KW"/>
</dbReference>
<reference evidence="7" key="1">
    <citation type="submission" date="2022-07" db="EMBL/GenBank/DDBJ databases">
        <title>Bacterial species isolated from the porcine tonsil microbiota.</title>
        <authorList>
            <person name="Oliveira I.M.F."/>
        </authorList>
    </citation>
    <scope>NUCLEOTIDE SEQUENCE</scope>
    <source>
        <strain evidence="7">8QC2O2</strain>
    </source>
</reference>
<dbReference type="PANTHER" id="PTHR30349">
    <property type="entry name" value="PHAGE INTEGRASE-RELATED"/>
    <property type="match status" value="1"/>
</dbReference>
<evidence type="ECO:0000313" key="7">
    <source>
        <dbReference type="EMBL" id="MCQ9303109.1"/>
    </source>
</evidence>
<name>A0AAW5LIF7_MAMSC</name>
<keyword evidence="3" id="KW-0233">DNA recombination</keyword>
<dbReference type="EMBL" id="JANILD010000002">
    <property type="protein sequence ID" value="MCQ9303109.1"/>
    <property type="molecule type" value="Genomic_DNA"/>
</dbReference>
<protein>
    <submittedName>
        <fullName evidence="7">Site-specific integrase</fullName>
    </submittedName>
</protein>
<feature type="domain" description="Core-binding (CB)" evidence="6">
    <location>
        <begin position="65"/>
        <end position="147"/>
    </location>
</feature>
<dbReference type="PROSITE" id="PS51900">
    <property type="entry name" value="CB"/>
    <property type="match status" value="1"/>
</dbReference>
<dbReference type="PANTHER" id="PTHR30349:SF64">
    <property type="entry name" value="PROPHAGE INTEGRASE INTD-RELATED"/>
    <property type="match status" value="1"/>
</dbReference>
<evidence type="ECO:0000256" key="3">
    <source>
        <dbReference type="ARBA" id="ARBA00023172"/>
    </source>
</evidence>
<evidence type="ECO:0000256" key="4">
    <source>
        <dbReference type="PROSITE-ProRule" id="PRU01248"/>
    </source>
</evidence>
<accession>A0AAW5LIF7</accession>
<dbReference type="Gene3D" id="1.10.150.130">
    <property type="match status" value="1"/>
</dbReference>
<dbReference type="InterPro" id="IPR050090">
    <property type="entry name" value="Tyrosine_recombinase_XerCD"/>
</dbReference>
<dbReference type="RefSeq" id="WP_257099507.1">
    <property type="nucleotide sequence ID" value="NZ_JANILD010000002.1"/>
</dbReference>